<dbReference type="Gene3D" id="3.60.10.10">
    <property type="entry name" value="Endonuclease/exonuclease/phosphatase"/>
    <property type="match status" value="1"/>
</dbReference>
<dbReference type="AlphaFoldDB" id="A0A2D4JTV8"/>
<proteinExistence type="predicted"/>
<evidence type="ECO:0000313" key="1">
    <source>
        <dbReference type="EMBL" id="LAA99905.1"/>
    </source>
</evidence>
<protein>
    <recommendedName>
        <fullName evidence="2">Endonuclease/exonuclease/phosphatase domain-containing protein</fullName>
    </recommendedName>
</protein>
<accession>A0A2D4JTV8</accession>
<reference evidence="1" key="1">
    <citation type="submission" date="2017-07" db="EMBL/GenBank/DDBJ databases">
        <authorList>
            <person name="Mikheyev A."/>
            <person name="Grau M."/>
        </authorList>
    </citation>
    <scope>NUCLEOTIDE SEQUENCE</scope>
    <source>
        <tissue evidence="1">Venom_gland</tissue>
    </source>
</reference>
<dbReference type="SUPFAM" id="SSF56219">
    <property type="entry name" value="DNase I-like"/>
    <property type="match status" value="1"/>
</dbReference>
<dbReference type="InterPro" id="IPR036691">
    <property type="entry name" value="Endo/exonu/phosph_ase_sf"/>
</dbReference>
<name>A0A2D4JTV8_9SAUR</name>
<evidence type="ECO:0008006" key="2">
    <source>
        <dbReference type="Google" id="ProtNLM"/>
    </source>
</evidence>
<sequence length="120" mass="14267">MEKEIKLMSININGLNSAIKRFFSKLEKLKLDIICLQEVHIKKQHDKILDYSKNGKLYTSLAQQSKREVFYIKDTIKAKQIFQGDEGKVEIMINCKQTLLVRYMHQMRIKKNFTINYPKK</sequence>
<dbReference type="EMBL" id="IACL01013475">
    <property type="protein sequence ID" value="LAA99905.1"/>
    <property type="molecule type" value="Transcribed_RNA"/>
</dbReference>
<reference evidence="1" key="2">
    <citation type="submission" date="2017-11" db="EMBL/GenBank/DDBJ databases">
        <title>Coralsnake Venomics: Analyses of Venom Gland Transcriptomes and Proteomes of Six Brazilian Taxa.</title>
        <authorList>
            <person name="Aird S.D."/>
            <person name="Jorge da Silva N."/>
            <person name="Qiu L."/>
            <person name="Villar-Briones A."/>
            <person name="Aparecida-Saddi V."/>
            <person name="Campos-Telles M.P."/>
            <person name="Grau M."/>
            <person name="Mikheyev A.S."/>
        </authorList>
    </citation>
    <scope>NUCLEOTIDE SEQUENCE</scope>
    <source>
        <tissue evidence="1">Venom_gland</tissue>
    </source>
</reference>
<organism evidence="1">
    <name type="scientific">Micrurus paraensis</name>
    <dbReference type="NCBI Taxonomy" id="1970185"/>
    <lineage>
        <taxon>Eukaryota</taxon>
        <taxon>Metazoa</taxon>
        <taxon>Chordata</taxon>
        <taxon>Craniata</taxon>
        <taxon>Vertebrata</taxon>
        <taxon>Euteleostomi</taxon>
        <taxon>Lepidosauria</taxon>
        <taxon>Squamata</taxon>
        <taxon>Bifurcata</taxon>
        <taxon>Unidentata</taxon>
        <taxon>Episquamata</taxon>
        <taxon>Toxicofera</taxon>
        <taxon>Serpentes</taxon>
        <taxon>Colubroidea</taxon>
        <taxon>Elapidae</taxon>
        <taxon>Elapinae</taxon>
        <taxon>Micrurus</taxon>
    </lineage>
</organism>